<keyword evidence="3" id="KW-1185">Reference proteome</keyword>
<organism evidence="2 3">
    <name type="scientific">Eptatretus burgeri</name>
    <name type="common">Inshore hagfish</name>
    <dbReference type="NCBI Taxonomy" id="7764"/>
    <lineage>
        <taxon>Eukaryota</taxon>
        <taxon>Metazoa</taxon>
        <taxon>Chordata</taxon>
        <taxon>Craniata</taxon>
        <taxon>Vertebrata</taxon>
        <taxon>Cyclostomata</taxon>
        <taxon>Myxini</taxon>
        <taxon>Myxiniformes</taxon>
        <taxon>Myxinidae</taxon>
        <taxon>Eptatretinae</taxon>
        <taxon>Eptatretus</taxon>
    </lineage>
</organism>
<dbReference type="GO" id="GO:0005634">
    <property type="term" value="C:nucleus"/>
    <property type="evidence" value="ECO:0007669"/>
    <property type="project" value="TreeGrafter"/>
</dbReference>
<dbReference type="PANTHER" id="PTHR12170:SF3">
    <property type="entry name" value="GH10162P"/>
    <property type="match status" value="1"/>
</dbReference>
<reference evidence="2" key="1">
    <citation type="submission" date="2025-08" db="UniProtKB">
        <authorList>
            <consortium name="Ensembl"/>
        </authorList>
    </citation>
    <scope>IDENTIFICATION</scope>
</reference>
<dbReference type="InterPro" id="IPR024964">
    <property type="entry name" value="CTLH/CRA"/>
</dbReference>
<protein>
    <submittedName>
        <fullName evidence="2">Required for meiotic nuclear division 5 homolog B</fullName>
    </submittedName>
</protein>
<evidence type="ECO:0000259" key="1">
    <source>
        <dbReference type="PROSITE" id="PS50897"/>
    </source>
</evidence>
<dbReference type="GO" id="GO:0043161">
    <property type="term" value="P:proteasome-mediated ubiquitin-dependent protein catabolic process"/>
    <property type="evidence" value="ECO:0007669"/>
    <property type="project" value="InterPro"/>
</dbReference>
<dbReference type="GeneTree" id="ENSGT00940000153203"/>
<reference evidence="2" key="2">
    <citation type="submission" date="2025-09" db="UniProtKB">
        <authorList>
            <consortium name="Ensembl"/>
        </authorList>
    </citation>
    <scope>IDENTIFICATION</scope>
</reference>
<dbReference type="InterPro" id="IPR045098">
    <property type="entry name" value="Fyv10_fam"/>
</dbReference>
<dbReference type="InterPro" id="IPR006595">
    <property type="entry name" value="CTLH_C"/>
</dbReference>
<evidence type="ECO:0000313" key="3">
    <source>
        <dbReference type="Proteomes" id="UP000694388"/>
    </source>
</evidence>
<sequence>MDPVLCHSVGEDAELSPTHALVLSHCCKKIRDTVQKLASDHKDIHGSVSKVGKAIDRNYETDVSSVAMEGVFNSSERQQLLNRVLVEHLLRQGMLDVAETLSQEAGLPIDPKQKEPFVELNRILEALRQHDLRPALEWAVINRERLLAQSSSLEFKLHRLFFIQLLAGGSTRQQEALEYARNFQPFASQHQRGTPSPIERHCFIISHLRTSCCHRDACSLLGLSVESPLSVTFSAGCIALPSLINIKAVIEQRQCTGVWNQKDELPVRMITFAFTKSMTHLFGIYCIIEIFNQHAC</sequence>
<accession>A0A8C4QKH6</accession>
<dbReference type="SMART" id="SM00668">
    <property type="entry name" value="CTLH"/>
    <property type="match status" value="1"/>
</dbReference>
<dbReference type="SMART" id="SM00667">
    <property type="entry name" value="LisH"/>
    <property type="match status" value="1"/>
</dbReference>
<dbReference type="PROSITE" id="PS50897">
    <property type="entry name" value="CTLH"/>
    <property type="match status" value="1"/>
</dbReference>
<dbReference type="Pfam" id="PF10607">
    <property type="entry name" value="CTLH"/>
    <property type="match status" value="1"/>
</dbReference>
<dbReference type="InterPro" id="IPR006594">
    <property type="entry name" value="LisH"/>
</dbReference>
<dbReference type="OMA" id="KTHEIVH"/>
<feature type="domain" description="CTLH" evidence="1">
    <location>
        <begin position="116"/>
        <end position="173"/>
    </location>
</feature>
<name>A0A8C4QKH6_EPTBU</name>
<dbReference type="GO" id="GO:0004842">
    <property type="term" value="F:ubiquitin-protein transferase activity"/>
    <property type="evidence" value="ECO:0007669"/>
    <property type="project" value="InterPro"/>
</dbReference>
<dbReference type="GO" id="GO:0005737">
    <property type="term" value="C:cytoplasm"/>
    <property type="evidence" value="ECO:0007669"/>
    <property type="project" value="TreeGrafter"/>
</dbReference>
<dbReference type="Proteomes" id="UP000694388">
    <property type="component" value="Unplaced"/>
</dbReference>
<dbReference type="AlphaFoldDB" id="A0A8C4QKH6"/>
<dbReference type="Ensembl" id="ENSEBUT00000017463.1">
    <property type="protein sequence ID" value="ENSEBUP00000016887.1"/>
    <property type="gene ID" value="ENSEBUG00000010579.1"/>
</dbReference>
<dbReference type="PANTHER" id="PTHR12170">
    <property type="entry name" value="MACROPHAGE ERYTHROBLAST ATTACHER-RELATED"/>
    <property type="match status" value="1"/>
</dbReference>
<proteinExistence type="predicted"/>
<evidence type="ECO:0000313" key="2">
    <source>
        <dbReference type="Ensembl" id="ENSEBUP00000016887.1"/>
    </source>
</evidence>
<dbReference type="PROSITE" id="PS50896">
    <property type="entry name" value="LISH"/>
    <property type="match status" value="1"/>
</dbReference>
<dbReference type="GO" id="GO:0034657">
    <property type="term" value="C:GID complex"/>
    <property type="evidence" value="ECO:0007669"/>
    <property type="project" value="TreeGrafter"/>
</dbReference>